<dbReference type="InterPro" id="IPR029058">
    <property type="entry name" value="AB_hydrolase_fold"/>
</dbReference>
<dbReference type="Pfam" id="PF00756">
    <property type="entry name" value="Esterase"/>
    <property type="match status" value="1"/>
</dbReference>
<keyword evidence="3" id="KW-1185">Reference proteome</keyword>
<dbReference type="Proteomes" id="UP000199448">
    <property type="component" value="Unassembled WGS sequence"/>
</dbReference>
<dbReference type="SUPFAM" id="SSF48452">
    <property type="entry name" value="TPR-like"/>
    <property type="match status" value="1"/>
</dbReference>
<dbReference type="InterPro" id="IPR011990">
    <property type="entry name" value="TPR-like_helical_dom_sf"/>
</dbReference>
<evidence type="ECO:0000313" key="3">
    <source>
        <dbReference type="Proteomes" id="UP000199448"/>
    </source>
</evidence>
<dbReference type="PANTHER" id="PTHR48098:SF6">
    <property type="entry name" value="FERRI-BACILLIBACTIN ESTERASE BESA"/>
    <property type="match status" value="1"/>
</dbReference>
<sequence>MSKIYLFLAIFFVTTFSNAQAIYKSIDSRMLGQERQIKIQLPRNYDKNPENHYPVILVLDGDYLFEPIAGNVDFFSYWDDIPEAIVVGINQAGSRRADTYADDIQYFPSKSGKNFFDFIGGELFPFINSTYRTTNFNVIAGHDLTANFANFYLFKDRPLFQAYINLSPDLSPQMAGRLYQALGSTGSQKWFYLATASNDVAELKRSIEQLHLQLNTIDNDNLHYTFDNFDKPFHYSLVAHAIPRALEQIFAAYKPINLEEYEELKTDDSSPLAFLNKKYGTIKNLYGVNLPVRLNDFLAVGKAIEHKENWDELEKLGELALKQDPDSMLGSYYMAKSLEERGKTKKAMRMYESAYDKKEAGFITADFMIRKAELIKKDFGY</sequence>
<gene>
    <name evidence="2" type="ORF">SAMN04488034_101684</name>
</gene>
<name>A0A1H5JDF3_9FLAO</name>
<dbReference type="SUPFAM" id="SSF53474">
    <property type="entry name" value="alpha/beta-Hydrolases"/>
    <property type="match status" value="1"/>
</dbReference>
<evidence type="ECO:0000256" key="1">
    <source>
        <dbReference type="SAM" id="Coils"/>
    </source>
</evidence>
<dbReference type="Gene3D" id="1.25.40.10">
    <property type="entry name" value="Tetratricopeptide repeat domain"/>
    <property type="match status" value="1"/>
</dbReference>
<dbReference type="EMBL" id="FNUG01000001">
    <property type="protein sequence ID" value="SEE49688.1"/>
    <property type="molecule type" value="Genomic_DNA"/>
</dbReference>
<dbReference type="Gene3D" id="3.40.50.1820">
    <property type="entry name" value="alpha/beta hydrolase"/>
    <property type="match status" value="1"/>
</dbReference>
<proteinExistence type="predicted"/>
<organism evidence="2 3">
    <name type="scientific">Salinimicrobium catena</name>
    <dbReference type="NCBI Taxonomy" id="390640"/>
    <lineage>
        <taxon>Bacteria</taxon>
        <taxon>Pseudomonadati</taxon>
        <taxon>Bacteroidota</taxon>
        <taxon>Flavobacteriia</taxon>
        <taxon>Flavobacteriales</taxon>
        <taxon>Flavobacteriaceae</taxon>
        <taxon>Salinimicrobium</taxon>
    </lineage>
</organism>
<dbReference type="PANTHER" id="PTHR48098">
    <property type="entry name" value="ENTEROCHELIN ESTERASE-RELATED"/>
    <property type="match status" value="1"/>
</dbReference>
<keyword evidence="1" id="KW-0175">Coiled coil</keyword>
<dbReference type="AlphaFoldDB" id="A0A1H5JDF3"/>
<dbReference type="STRING" id="390640.SAMN04488034_101684"/>
<dbReference type="OrthoDB" id="1142077at2"/>
<accession>A0A1H5JDF3</accession>
<dbReference type="InterPro" id="IPR050583">
    <property type="entry name" value="Mycobacterial_A85_antigen"/>
</dbReference>
<dbReference type="InterPro" id="IPR000801">
    <property type="entry name" value="Esterase-like"/>
</dbReference>
<feature type="coiled-coil region" evidence="1">
    <location>
        <begin position="193"/>
        <end position="220"/>
    </location>
</feature>
<dbReference type="RefSeq" id="WP_093111708.1">
    <property type="nucleotide sequence ID" value="NZ_FNGG01000001.1"/>
</dbReference>
<protein>
    <recommendedName>
        <fullName evidence="4">Esterase</fullName>
    </recommendedName>
</protein>
<evidence type="ECO:0008006" key="4">
    <source>
        <dbReference type="Google" id="ProtNLM"/>
    </source>
</evidence>
<evidence type="ECO:0000313" key="2">
    <source>
        <dbReference type="EMBL" id="SEE49688.1"/>
    </source>
</evidence>
<reference evidence="2 3" key="1">
    <citation type="submission" date="2016-10" db="EMBL/GenBank/DDBJ databases">
        <authorList>
            <person name="de Groot N.N."/>
        </authorList>
    </citation>
    <scope>NUCLEOTIDE SEQUENCE [LARGE SCALE GENOMIC DNA]</scope>
    <source>
        <strain evidence="2 3">DSM 23553</strain>
    </source>
</reference>